<reference evidence="6 7" key="1">
    <citation type="submission" date="2019-11" db="EMBL/GenBank/DDBJ databases">
        <authorList>
            <person name="Li X."/>
        </authorList>
    </citation>
    <scope>NUCLEOTIDE SEQUENCE [LARGE SCALE GENOMIC DNA]</scope>
    <source>
        <strain evidence="6 7">L9</strain>
    </source>
</reference>
<name>A0A6N8FG41_9BACI</name>
<keyword evidence="7" id="KW-1185">Reference proteome</keyword>
<evidence type="ECO:0000313" key="6">
    <source>
        <dbReference type="EMBL" id="MUK88632.1"/>
    </source>
</evidence>
<evidence type="ECO:0000313" key="7">
    <source>
        <dbReference type="Proteomes" id="UP000469125"/>
    </source>
</evidence>
<proteinExistence type="inferred from homology"/>
<dbReference type="PANTHER" id="PTHR11472:SF57">
    <property type="entry name" value="ATP-DEPENDENT HELICASE YPVA-RELATED"/>
    <property type="match status" value="1"/>
</dbReference>
<dbReference type="Pfam" id="PF13307">
    <property type="entry name" value="Helicase_C_2"/>
    <property type="match status" value="1"/>
</dbReference>
<keyword evidence="2" id="KW-0378">Hydrolase</keyword>
<dbReference type="GO" id="GO:0003678">
    <property type="term" value="F:DNA helicase activity"/>
    <property type="evidence" value="ECO:0007669"/>
    <property type="project" value="TreeGrafter"/>
</dbReference>
<organism evidence="6 7">
    <name type="scientific">Ornithinibacillus caprae</name>
    <dbReference type="NCBI Taxonomy" id="2678566"/>
    <lineage>
        <taxon>Bacteria</taxon>
        <taxon>Bacillati</taxon>
        <taxon>Bacillota</taxon>
        <taxon>Bacilli</taxon>
        <taxon>Bacillales</taxon>
        <taxon>Bacillaceae</taxon>
        <taxon>Ornithinibacillus</taxon>
    </lineage>
</organism>
<evidence type="ECO:0000256" key="3">
    <source>
        <dbReference type="ARBA" id="ARBA00022840"/>
    </source>
</evidence>
<dbReference type="EMBL" id="WOCA01000006">
    <property type="protein sequence ID" value="MUK88632.1"/>
    <property type="molecule type" value="Genomic_DNA"/>
</dbReference>
<dbReference type="PANTHER" id="PTHR11472">
    <property type="entry name" value="DNA REPAIR DEAD HELICASE RAD3/XP-D SUBFAMILY MEMBER"/>
    <property type="match status" value="1"/>
</dbReference>
<dbReference type="PROSITE" id="PS51193">
    <property type="entry name" value="HELICASE_ATP_BIND_2"/>
    <property type="match status" value="1"/>
</dbReference>
<dbReference type="GO" id="GO:0005524">
    <property type="term" value="F:ATP binding"/>
    <property type="evidence" value="ECO:0007669"/>
    <property type="project" value="UniProtKB-KW"/>
</dbReference>
<keyword evidence="1" id="KW-0547">Nucleotide-binding</keyword>
<dbReference type="GO" id="GO:0016818">
    <property type="term" value="F:hydrolase activity, acting on acid anhydrides, in phosphorus-containing anhydrides"/>
    <property type="evidence" value="ECO:0007669"/>
    <property type="project" value="InterPro"/>
</dbReference>
<dbReference type="InterPro" id="IPR045028">
    <property type="entry name" value="DinG/Rad3-like"/>
</dbReference>
<protein>
    <submittedName>
        <fullName evidence="6">ATP-dependent DNA helicase</fullName>
    </submittedName>
</protein>
<accession>A0A6N8FG41</accession>
<dbReference type="Gene3D" id="3.40.50.300">
    <property type="entry name" value="P-loop containing nucleotide triphosphate hydrolases"/>
    <property type="match status" value="2"/>
</dbReference>
<feature type="domain" description="Helicase ATP-binding" evidence="5">
    <location>
        <begin position="30"/>
        <end position="305"/>
    </location>
</feature>
<sequence length="639" mass="74449">MRKTNALPFTVSKTENFFDRLGDYVGDVFYDILPEKGYELRDEQIYMAFQLEQAFKNKRTIFAEAGVGTGKTFVYLLYAICYARYKGRPAIISCADETLIEQLVKKDGDIEKLEKALGLSVDVRLAKARENYVCARKLDALIDQTENEDIIRVHDQIPDFVFDQGTSRKSFERYGDRKEYPWVSDKTWEKIAWDPLQQCSTCEWRHRSGQTLNRDYYRHATDLIICSHDFYMEHVWTKDSRKREGQIPLLPEASTVVFDEGHLLEFAAQKGLTYRFNSETLEKVLTGYMGQDVREESLLLIEDILVLHDKWFELLINASSDVEGSNRKEVVQSEEILEFVERLYHKVEQLLDQLVFDSEMFTMDDYHIKIIEEYLEFFFHGLSIFRKSNEGIFWLEENETTTSLVMMPRLVEDVLKKEVFSNDIPFVFSSATLSQNGDFSYIASSLGIEKYDSFTVSSPFNYKENTKIFGHFDSANKWESIGKQLIENNGKSLVLFNSANEMSQFKEWSKNQAWAFELLFEGDREISEMVKKFQVDETAVLCAYHLWEGLDVPGEALTQVIISSLPFPPKDPVFQAKRKHTENPDEQVDIPYMLLRLRQGVGRLIRTHEDHGLIHMYMTEEERDRYINKVTAVLPVAIT</sequence>
<dbReference type="GO" id="GO:0006139">
    <property type="term" value="P:nucleobase-containing compound metabolic process"/>
    <property type="evidence" value="ECO:0007669"/>
    <property type="project" value="InterPro"/>
</dbReference>
<dbReference type="InterPro" id="IPR027417">
    <property type="entry name" value="P-loop_NTPase"/>
</dbReference>
<dbReference type="SMART" id="SM00491">
    <property type="entry name" value="HELICc2"/>
    <property type="match status" value="1"/>
</dbReference>
<evidence type="ECO:0000256" key="1">
    <source>
        <dbReference type="ARBA" id="ARBA00022741"/>
    </source>
</evidence>
<evidence type="ECO:0000256" key="4">
    <source>
        <dbReference type="ARBA" id="ARBA00038058"/>
    </source>
</evidence>
<comment type="similarity">
    <text evidence="4">Belongs to the helicase family. DinG subfamily.</text>
</comment>
<keyword evidence="6" id="KW-0347">Helicase</keyword>
<dbReference type="AlphaFoldDB" id="A0A6N8FG41"/>
<keyword evidence="3" id="KW-0067">ATP-binding</keyword>
<dbReference type="InterPro" id="IPR006555">
    <property type="entry name" value="ATP-dep_Helicase_C"/>
</dbReference>
<gene>
    <name evidence="6" type="ORF">GMD78_09540</name>
</gene>
<dbReference type="Proteomes" id="UP000469125">
    <property type="component" value="Unassembled WGS sequence"/>
</dbReference>
<evidence type="ECO:0000259" key="5">
    <source>
        <dbReference type="PROSITE" id="PS51193"/>
    </source>
</evidence>
<evidence type="ECO:0000256" key="2">
    <source>
        <dbReference type="ARBA" id="ARBA00022801"/>
    </source>
</evidence>
<comment type="caution">
    <text evidence="6">The sequence shown here is derived from an EMBL/GenBank/DDBJ whole genome shotgun (WGS) entry which is preliminary data.</text>
</comment>
<dbReference type="InterPro" id="IPR014013">
    <property type="entry name" value="Helic_SF1/SF2_ATP-bd_DinG/Rad3"/>
</dbReference>
<dbReference type="SUPFAM" id="SSF52540">
    <property type="entry name" value="P-loop containing nucleoside triphosphate hydrolases"/>
    <property type="match status" value="1"/>
</dbReference>
<dbReference type="GO" id="GO:0003676">
    <property type="term" value="F:nucleic acid binding"/>
    <property type="evidence" value="ECO:0007669"/>
    <property type="project" value="InterPro"/>
</dbReference>
<dbReference type="RefSeq" id="WP_155668612.1">
    <property type="nucleotide sequence ID" value="NZ_WOCA01000006.1"/>
</dbReference>